<dbReference type="EMBL" id="JADZGI010000001">
    <property type="protein sequence ID" value="MBH0111897.1"/>
    <property type="molecule type" value="Genomic_DNA"/>
</dbReference>
<dbReference type="GO" id="GO:0005576">
    <property type="term" value="C:extracellular region"/>
    <property type="evidence" value="ECO:0007669"/>
    <property type="project" value="UniProtKB-SubCell"/>
</dbReference>
<protein>
    <recommendedName>
        <fullName evidence="3">Flagellin</fullName>
    </recommendedName>
</protein>
<comment type="similarity">
    <text evidence="1 3">Belongs to the bacterial flagellin family.</text>
</comment>
<keyword evidence="6" id="KW-0966">Cell projection</keyword>
<dbReference type="InterPro" id="IPR001492">
    <property type="entry name" value="Flagellin"/>
</dbReference>
<keyword evidence="7" id="KW-1185">Reference proteome</keyword>
<evidence type="ECO:0000313" key="7">
    <source>
        <dbReference type="Proteomes" id="UP000617634"/>
    </source>
</evidence>
<dbReference type="AlphaFoldDB" id="A0A931H9L2"/>
<evidence type="ECO:0000256" key="1">
    <source>
        <dbReference type="ARBA" id="ARBA00005709"/>
    </source>
</evidence>
<dbReference type="RefSeq" id="WP_197160606.1">
    <property type="nucleotide sequence ID" value="NZ_JADZGI010000001.1"/>
</dbReference>
<accession>A0A931H9L2</accession>
<evidence type="ECO:0000256" key="3">
    <source>
        <dbReference type="RuleBase" id="RU362073"/>
    </source>
</evidence>
<keyword evidence="6" id="KW-0969">Cilium</keyword>
<dbReference type="GO" id="GO:0009288">
    <property type="term" value="C:bacterial-type flagellum"/>
    <property type="evidence" value="ECO:0007669"/>
    <property type="project" value="UniProtKB-SubCell"/>
</dbReference>
<dbReference type="Gene3D" id="1.20.1330.10">
    <property type="entry name" value="f41 fragment of flagellin, N-terminal domain"/>
    <property type="match status" value="1"/>
</dbReference>
<keyword evidence="6" id="KW-0282">Flagellum</keyword>
<dbReference type="InterPro" id="IPR046358">
    <property type="entry name" value="Flagellin_C"/>
</dbReference>
<dbReference type="Pfam" id="PF00700">
    <property type="entry name" value="Flagellin_C"/>
    <property type="match status" value="1"/>
</dbReference>
<proteinExistence type="inferred from homology"/>
<keyword evidence="2 3" id="KW-0975">Bacterial flagellum</keyword>
<comment type="function">
    <text evidence="3">Flagellin is the subunit protein which polymerizes to form the filaments of bacterial flagella.</text>
</comment>
<feature type="domain" description="Flagellin C-terminal" evidence="5">
    <location>
        <begin position="196"/>
        <end position="280"/>
    </location>
</feature>
<dbReference type="InterPro" id="IPR001029">
    <property type="entry name" value="Flagellin_N"/>
</dbReference>
<comment type="caution">
    <text evidence="6">The sequence shown here is derived from an EMBL/GenBank/DDBJ whole genome shotgun (WGS) entry which is preliminary data.</text>
</comment>
<name>A0A931H9L2_9SPHN</name>
<reference evidence="6" key="1">
    <citation type="submission" date="2020-11" db="EMBL/GenBank/DDBJ databases">
        <title>Novosphingobium aureum sp. nov., a marine bacterium isolated from sediment of a salt flat.</title>
        <authorList>
            <person name="Yoo Y."/>
            <person name="Kim J.-J."/>
        </authorList>
    </citation>
    <scope>NUCLEOTIDE SEQUENCE</scope>
    <source>
        <strain evidence="6">YJ-S2-02</strain>
    </source>
</reference>
<evidence type="ECO:0000259" key="5">
    <source>
        <dbReference type="Pfam" id="PF00700"/>
    </source>
</evidence>
<dbReference type="Proteomes" id="UP000617634">
    <property type="component" value="Unassembled WGS sequence"/>
</dbReference>
<organism evidence="6 7">
    <name type="scientific">Novosphingobium aureum</name>
    <dbReference type="NCBI Taxonomy" id="2792964"/>
    <lineage>
        <taxon>Bacteria</taxon>
        <taxon>Pseudomonadati</taxon>
        <taxon>Pseudomonadota</taxon>
        <taxon>Alphaproteobacteria</taxon>
        <taxon>Sphingomonadales</taxon>
        <taxon>Sphingomonadaceae</taxon>
        <taxon>Novosphingobium</taxon>
    </lineage>
</organism>
<dbReference type="GO" id="GO:0005198">
    <property type="term" value="F:structural molecule activity"/>
    <property type="evidence" value="ECO:0007669"/>
    <property type="project" value="UniProtKB-UniRule"/>
</dbReference>
<dbReference type="PANTHER" id="PTHR42792">
    <property type="entry name" value="FLAGELLIN"/>
    <property type="match status" value="1"/>
</dbReference>
<keyword evidence="3" id="KW-0964">Secreted</keyword>
<feature type="domain" description="Flagellin N-terminal" evidence="4">
    <location>
        <begin position="5"/>
        <end position="140"/>
    </location>
</feature>
<gene>
    <name evidence="6" type="ORF">I5E68_02890</name>
</gene>
<evidence type="ECO:0000256" key="2">
    <source>
        <dbReference type="ARBA" id="ARBA00023143"/>
    </source>
</evidence>
<dbReference type="Pfam" id="PF00669">
    <property type="entry name" value="Flagellin_N"/>
    <property type="match status" value="1"/>
</dbReference>
<evidence type="ECO:0000259" key="4">
    <source>
        <dbReference type="Pfam" id="PF00669"/>
    </source>
</evidence>
<evidence type="ECO:0000313" key="6">
    <source>
        <dbReference type="EMBL" id="MBH0111897.1"/>
    </source>
</evidence>
<comment type="subcellular location">
    <subcellularLocation>
        <location evidence="3">Secreted</location>
    </subcellularLocation>
    <subcellularLocation>
        <location evidence="3">Bacterial flagellum</location>
    </subcellularLocation>
</comment>
<sequence length="281" mass="28913">MAFSVNTNTGAMAALQSLSATNKSMDVTQSRITTGLSVSSTKDDSAKFTVAQTLRGDMGGLNAVTSSLNNAKSVVDVAVSGVEQISDLVNDMKSKAYEVASETDQGSRDAIIKDYDNLKKQIDSIISSSDFNGVNLLDASGGEVKSLQSLDVSVGSTLDVASIDLETELTTAGTGGGALDGATDLVDAATAGTAVTALDTLSDSLNDHLSTLGAASRQIEGQLEFNSSLTDVIETGIGNLVDADLAKESAKLQALQVQQQLGVQALSIANQAPQTILSLFR</sequence>
<dbReference type="PANTHER" id="PTHR42792:SF2">
    <property type="entry name" value="FLAGELLIN"/>
    <property type="match status" value="1"/>
</dbReference>
<dbReference type="SUPFAM" id="SSF64518">
    <property type="entry name" value="Phase 1 flagellin"/>
    <property type="match status" value="1"/>
</dbReference>